<keyword evidence="4" id="KW-1185">Reference proteome</keyword>
<evidence type="ECO:0000313" key="4">
    <source>
        <dbReference type="Proteomes" id="UP000657006"/>
    </source>
</evidence>
<protein>
    <submittedName>
        <fullName evidence="3">Indolepyruvate oxidoreductase subunit beta</fullName>
    </submittedName>
</protein>
<evidence type="ECO:0000313" key="3">
    <source>
        <dbReference type="EMBL" id="MBC8542531.1"/>
    </source>
</evidence>
<dbReference type="AlphaFoldDB" id="A0A926DR70"/>
<dbReference type="InterPro" id="IPR052198">
    <property type="entry name" value="IorB_Oxidoreductase"/>
</dbReference>
<dbReference type="Proteomes" id="UP000657006">
    <property type="component" value="Unassembled WGS sequence"/>
</dbReference>
<name>A0A926DR70_9FIRM</name>
<dbReference type="PANTHER" id="PTHR43854">
    <property type="entry name" value="INDOLEPYRUVATE OXIDOREDUCTASE SUBUNIT IORB"/>
    <property type="match status" value="1"/>
</dbReference>
<evidence type="ECO:0000256" key="1">
    <source>
        <dbReference type="ARBA" id="ARBA00023002"/>
    </source>
</evidence>
<comment type="caution">
    <text evidence="3">The sequence shown here is derived from an EMBL/GenBank/DDBJ whole genome shotgun (WGS) entry which is preliminary data.</text>
</comment>
<proteinExistence type="predicted"/>
<sequence length="196" mass="20838">MTFNCLMTGVGGQGTVLASKVLAQTALNAGYFVRTSETIGMAQRGGCVTSHIRFGDDCASPAVPQGCADVIVGFEPSEAVRGSVYVKPHGIILVNTKAIKPITSSLTGQEFHTDEMLAYLRTRSSRVIAVNGEALYTLAGNPRTLNIILLGAGLAEGAFPFTRAAMVAAMRQVLPEKLWAINEKALDLGLSYLQYQ</sequence>
<dbReference type="InterPro" id="IPR019752">
    <property type="entry name" value="Pyrv/ketoisovalerate_OxRed_cat"/>
</dbReference>
<accession>A0A926DR70</accession>
<dbReference type="SUPFAM" id="SSF53323">
    <property type="entry name" value="Pyruvate-ferredoxin oxidoreductase, PFOR, domain III"/>
    <property type="match status" value="1"/>
</dbReference>
<evidence type="ECO:0000259" key="2">
    <source>
        <dbReference type="Pfam" id="PF01558"/>
    </source>
</evidence>
<organism evidence="3 4">
    <name type="scientific">Bianquea renquensis</name>
    <dbReference type="NCBI Taxonomy" id="2763661"/>
    <lineage>
        <taxon>Bacteria</taxon>
        <taxon>Bacillati</taxon>
        <taxon>Bacillota</taxon>
        <taxon>Clostridia</taxon>
        <taxon>Eubacteriales</taxon>
        <taxon>Bianqueaceae</taxon>
        <taxon>Bianquea</taxon>
    </lineage>
</organism>
<gene>
    <name evidence="3" type="ORF">H8730_03085</name>
</gene>
<dbReference type="EMBL" id="JACRSQ010000003">
    <property type="protein sequence ID" value="MBC8542531.1"/>
    <property type="molecule type" value="Genomic_DNA"/>
</dbReference>
<dbReference type="Pfam" id="PF01558">
    <property type="entry name" value="POR"/>
    <property type="match status" value="1"/>
</dbReference>
<dbReference type="GO" id="GO:0016903">
    <property type="term" value="F:oxidoreductase activity, acting on the aldehyde or oxo group of donors"/>
    <property type="evidence" value="ECO:0007669"/>
    <property type="project" value="InterPro"/>
</dbReference>
<reference evidence="3" key="1">
    <citation type="submission" date="2020-08" db="EMBL/GenBank/DDBJ databases">
        <title>Genome public.</title>
        <authorList>
            <person name="Liu C."/>
            <person name="Sun Q."/>
        </authorList>
    </citation>
    <scope>NUCLEOTIDE SEQUENCE</scope>
    <source>
        <strain evidence="3">NSJ-32</strain>
    </source>
</reference>
<keyword evidence="1" id="KW-0560">Oxidoreductase</keyword>
<dbReference type="Gene3D" id="3.40.920.10">
    <property type="entry name" value="Pyruvate-ferredoxin oxidoreductase, PFOR, domain III"/>
    <property type="match status" value="1"/>
</dbReference>
<feature type="domain" description="Pyruvate/ketoisovalerate oxidoreductase catalytic" evidence="2">
    <location>
        <begin position="11"/>
        <end position="190"/>
    </location>
</feature>
<dbReference type="InterPro" id="IPR002869">
    <property type="entry name" value="Pyrv_flavodox_OxRed_cen"/>
</dbReference>
<dbReference type="PANTHER" id="PTHR43854:SF1">
    <property type="entry name" value="INDOLEPYRUVATE OXIDOREDUCTASE SUBUNIT IORB"/>
    <property type="match status" value="1"/>
</dbReference>
<dbReference type="RefSeq" id="WP_177719346.1">
    <property type="nucleotide sequence ID" value="NZ_JACRSQ010000003.1"/>
</dbReference>